<protein>
    <submittedName>
        <fullName evidence="1">Uncharacterized protein</fullName>
    </submittedName>
</protein>
<proteinExistence type="predicted"/>
<dbReference type="EMBL" id="LCPE01000048">
    <property type="protein sequence ID" value="KKU90876.1"/>
    <property type="molecule type" value="Genomic_DNA"/>
</dbReference>
<evidence type="ECO:0000313" key="1">
    <source>
        <dbReference type="EMBL" id="KKU90876.1"/>
    </source>
</evidence>
<reference evidence="1 2" key="1">
    <citation type="journal article" date="2015" name="Nature">
        <title>rRNA introns, odd ribosomes, and small enigmatic genomes across a large radiation of phyla.</title>
        <authorList>
            <person name="Brown C.T."/>
            <person name="Hug L.A."/>
            <person name="Thomas B.C."/>
            <person name="Sharon I."/>
            <person name="Castelle C.J."/>
            <person name="Singh A."/>
            <person name="Wilkins M.J."/>
            <person name="Williams K.H."/>
            <person name="Banfield J.F."/>
        </authorList>
    </citation>
    <scope>NUCLEOTIDE SEQUENCE [LARGE SCALE GENOMIC DNA]</scope>
</reference>
<dbReference type="Proteomes" id="UP000034877">
    <property type="component" value="Unassembled WGS sequence"/>
</dbReference>
<comment type="caution">
    <text evidence="1">The sequence shown here is derived from an EMBL/GenBank/DDBJ whole genome shotgun (WGS) entry which is preliminary data.</text>
</comment>
<accession>A0A0G1U9P8</accession>
<sequence>MGAEDQFKWQVGLAISREERAAIAGIALSLIEEQEKSAKTIQPMADKPTGLKKLAAVSGWVSALASMLS</sequence>
<dbReference type="AlphaFoldDB" id="A0A0G1U9P8"/>
<evidence type="ECO:0000313" key="2">
    <source>
        <dbReference type="Proteomes" id="UP000034877"/>
    </source>
</evidence>
<name>A0A0G1U9P8_9BACT</name>
<organism evidence="1 2">
    <name type="scientific">Candidatus Amesbacteria bacterium GW2011_GWC1_48_10</name>
    <dbReference type="NCBI Taxonomy" id="1618365"/>
    <lineage>
        <taxon>Bacteria</taxon>
        <taxon>Candidatus Amesiibacteriota</taxon>
    </lineage>
</organism>
<gene>
    <name evidence="1" type="ORF">UY22_C0048G0003</name>
</gene>